<dbReference type="AlphaFoldDB" id="A0A1T4UBQ2"/>
<evidence type="ECO:0000259" key="5">
    <source>
        <dbReference type="PROSITE" id="PS51635"/>
    </source>
</evidence>
<comment type="caution">
    <text evidence="4">Lacks conserved residue(s) required for the propagation of feature annotation.</text>
</comment>
<feature type="short sequence motif" description="GXSXG" evidence="4">
    <location>
        <begin position="53"/>
        <end position="57"/>
    </location>
</feature>
<dbReference type="InterPro" id="IPR050301">
    <property type="entry name" value="NTE"/>
</dbReference>
<feature type="active site" description="Proton acceptor" evidence="4">
    <location>
        <position position="217"/>
    </location>
</feature>
<dbReference type="GO" id="GO:0016042">
    <property type="term" value="P:lipid catabolic process"/>
    <property type="evidence" value="ECO:0007669"/>
    <property type="project" value="UniProtKB-UniRule"/>
</dbReference>
<keyword evidence="7" id="KW-1185">Reference proteome</keyword>
<keyword evidence="2 4" id="KW-0442">Lipid degradation</keyword>
<dbReference type="PROSITE" id="PS51635">
    <property type="entry name" value="PNPLA"/>
    <property type="match status" value="1"/>
</dbReference>
<evidence type="ECO:0000256" key="1">
    <source>
        <dbReference type="ARBA" id="ARBA00022801"/>
    </source>
</evidence>
<dbReference type="Proteomes" id="UP000190162">
    <property type="component" value="Unassembled WGS sequence"/>
</dbReference>
<evidence type="ECO:0000256" key="3">
    <source>
        <dbReference type="ARBA" id="ARBA00023098"/>
    </source>
</evidence>
<dbReference type="CDD" id="cd07209">
    <property type="entry name" value="Pat_hypo_Ecoli_Z1214_like"/>
    <property type="match status" value="1"/>
</dbReference>
<dbReference type="PANTHER" id="PTHR14226">
    <property type="entry name" value="NEUROPATHY TARGET ESTERASE/SWISS CHEESE D.MELANOGASTER"/>
    <property type="match status" value="1"/>
</dbReference>
<dbReference type="InterPro" id="IPR016035">
    <property type="entry name" value="Acyl_Trfase/lysoPLipase"/>
</dbReference>
<reference evidence="7" key="1">
    <citation type="submission" date="2017-02" db="EMBL/GenBank/DDBJ databases">
        <authorList>
            <person name="Varghese N."/>
            <person name="Submissions S."/>
        </authorList>
    </citation>
    <scope>NUCLEOTIDE SEQUENCE [LARGE SCALE GENOMIC DNA]</scope>
    <source>
        <strain evidence="7">DSM 22720</strain>
    </source>
</reference>
<dbReference type="RefSeq" id="WP_078751740.1">
    <property type="nucleotide sequence ID" value="NZ_FUXU01000011.1"/>
</dbReference>
<keyword evidence="1 4" id="KW-0378">Hydrolase</keyword>
<dbReference type="Gene3D" id="3.40.1090.10">
    <property type="entry name" value="Cytosolic phospholipase A2 catalytic domain"/>
    <property type="match status" value="1"/>
</dbReference>
<name>A0A1T4UBQ2_9GAMM</name>
<evidence type="ECO:0000256" key="2">
    <source>
        <dbReference type="ARBA" id="ARBA00022963"/>
    </source>
</evidence>
<feature type="active site" description="Nucleophile" evidence="4">
    <location>
        <position position="55"/>
    </location>
</feature>
<evidence type="ECO:0000256" key="4">
    <source>
        <dbReference type="PROSITE-ProRule" id="PRU01161"/>
    </source>
</evidence>
<gene>
    <name evidence="6" type="ORF">SAMN02745132_01297</name>
</gene>
<proteinExistence type="predicted"/>
<accession>A0A1T4UBQ2</accession>
<organism evidence="6 7">
    <name type="scientific">Enterovibrio nigricans DSM 22720</name>
    <dbReference type="NCBI Taxonomy" id="1121868"/>
    <lineage>
        <taxon>Bacteria</taxon>
        <taxon>Pseudomonadati</taxon>
        <taxon>Pseudomonadota</taxon>
        <taxon>Gammaproteobacteria</taxon>
        <taxon>Vibrionales</taxon>
        <taxon>Vibrionaceae</taxon>
        <taxon>Enterovibrio</taxon>
    </lineage>
</organism>
<dbReference type="SUPFAM" id="SSF52151">
    <property type="entry name" value="FabD/lysophospholipase-like"/>
    <property type="match status" value="1"/>
</dbReference>
<protein>
    <submittedName>
        <fullName evidence="6">NTE family protein</fullName>
    </submittedName>
</protein>
<dbReference type="GO" id="GO:0016787">
    <property type="term" value="F:hydrolase activity"/>
    <property type="evidence" value="ECO:0007669"/>
    <property type="project" value="UniProtKB-UniRule"/>
</dbReference>
<dbReference type="EMBL" id="FUXU01000011">
    <property type="protein sequence ID" value="SKA50107.1"/>
    <property type="molecule type" value="Genomic_DNA"/>
</dbReference>
<dbReference type="OrthoDB" id="9798773at2"/>
<feature type="domain" description="PNPLA" evidence="5">
    <location>
        <begin position="17"/>
        <end position="230"/>
    </location>
</feature>
<evidence type="ECO:0000313" key="7">
    <source>
        <dbReference type="Proteomes" id="UP000190162"/>
    </source>
</evidence>
<dbReference type="PANTHER" id="PTHR14226:SF57">
    <property type="entry name" value="BLR7027 PROTEIN"/>
    <property type="match status" value="1"/>
</dbReference>
<sequence length="385" mass="42063">MSKSPPNSNAPIKKTALLLSGGGARAAYQVGVLKAISEWYPRVHASPFTIYCGTSAGALNATSLACHTSCFCLGVKKLTWLWQNLSTQDVFQSSLSGIAHHLSRQGFARLQANYHSAPPFGLLDNRPLRHLLRRVLNFNKIEHQILSGHLHGLAVTASNYQTSKSVTFFQGQPEIQPWTRSRAIGIKSQITTEHLLASSAIPIVFPATQIGHSYYGDGSVHQIAPLRPALKLGAEKILIIDLAPKQVPASTSTPHAPGLATLGGHLIDAIFADTLSADLEHLDRMNTLVDSLDKKAAEKLALRQVDAFQISPSSPFEPLVERYYCHMPIAVRSLMKFLGISPIDDAAITSYLLFEPKYINHLIDMGYEDAQNLRSDLIGFLGIEN</sequence>
<dbReference type="InterPro" id="IPR002641">
    <property type="entry name" value="PNPLA_dom"/>
</dbReference>
<dbReference type="Pfam" id="PF01734">
    <property type="entry name" value="Patatin"/>
    <property type="match status" value="1"/>
</dbReference>
<keyword evidence="3 4" id="KW-0443">Lipid metabolism</keyword>
<evidence type="ECO:0000313" key="6">
    <source>
        <dbReference type="EMBL" id="SKA50107.1"/>
    </source>
</evidence>